<organism evidence="1 2">
    <name type="scientific">Klebsiella phage vB_KleM_RaK2</name>
    <dbReference type="NCBI Taxonomy" id="1147094"/>
    <lineage>
        <taxon>Viruses</taxon>
        <taxon>Duplodnaviria</taxon>
        <taxon>Heunggongvirae</taxon>
        <taxon>Uroviricota</taxon>
        <taxon>Caudoviricetes</taxon>
        <taxon>Alcyoneusvirus</taxon>
        <taxon>Alcyoneusvirus RaK2</taxon>
    </lineage>
</organism>
<evidence type="ECO:0000313" key="1">
    <source>
        <dbReference type="EMBL" id="AFA44617.1"/>
    </source>
</evidence>
<accession>H6X4F1</accession>
<keyword evidence="2" id="KW-1185">Reference proteome</keyword>
<gene>
    <name evidence="1" type="ORF">RaK2_00344</name>
</gene>
<dbReference type="OrthoDB" id="40178at10239"/>
<reference evidence="1 2" key="1">
    <citation type="journal article" date="2012" name="J. Virol.">
        <title>Genome of Klebsiella sp.-Infecting Bacteriophage vB_KleM_RaK2.</title>
        <authorList>
            <person name="Simoliunas E."/>
            <person name="Kaliniene L."/>
            <person name="Truncaite L."/>
            <person name="Klausa V."/>
            <person name="Zajanckauskaite A."/>
            <person name="Meskys R."/>
        </authorList>
    </citation>
    <scope>NUCLEOTIDE SEQUENCE [LARGE SCALE GENOMIC DNA]</scope>
</reference>
<protein>
    <submittedName>
        <fullName evidence="1">Uncharacterized protein</fullName>
    </submittedName>
</protein>
<sequence length="91" mass="10351">MLYIGKLFSPLSGVKNMFYIGTVKKNSNVIEASLICTNNEVAGYDYAQERFMKHYTGDDSVSFDFERIGDGVTIMKFEDLPEIDFDFVVTL</sequence>
<dbReference type="KEGG" id="vg:14012932"/>
<evidence type="ECO:0000313" key="2">
    <source>
        <dbReference type="Proteomes" id="UP000007524"/>
    </source>
</evidence>
<name>H6X4F1_9CAUD</name>
<proteinExistence type="predicted"/>
<dbReference type="GeneID" id="14012932"/>
<dbReference type="Proteomes" id="UP000007524">
    <property type="component" value="Segment"/>
</dbReference>
<dbReference type="EMBL" id="JQ513383">
    <property type="protein sequence ID" value="AFA44617.1"/>
    <property type="molecule type" value="Genomic_DNA"/>
</dbReference>
<dbReference type="RefSeq" id="YP_007007499.1">
    <property type="nucleotide sequence ID" value="NC_019526.1"/>
</dbReference>